<feature type="transmembrane region" description="Helical" evidence="18">
    <location>
        <begin position="153"/>
        <end position="172"/>
    </location>
</feature>
<feature type="domain" description="HAMP" evidence="21">
    <location>
        <begin position="169"/>
        <end position="222"/>
    </location>
</feature>
<dbReference type="SMART" id="SM00304">
    <property type="entry name" value="HAMP"/>
    <property type="match status" value="1"/>
</dbReference>
<dbReference type="CDD" id="cd16922">
    <property type="entry name" value="HATPase_EvgS-ArcB-TorS-like"/>
    <property type="match status" value="1"/>
</dbReference>
<evidence type="ECO:0000256" key="7">
    <source>
        <dbReference type="ARBA" id="ARBA00022692"/>
    </source>
</evidence>
<evidence type="ECO:0000259" key="19">
    <source>
        <dbReference type="PROSITE" id="PS50109"/>
    </source>
</evidence>
<dbReference type="SUPFAM" id="SSF47226">
    <property type="entry name" value="Histidine-containing phosphotransfer domain, HPT domain"/>
    <property type="match status" value="1"/>
</dbReference>
<dbReference type="SMART" id="SM00073">
    <property type="entry name" value="HPT"/>
    <property type="match status" value="1"/>
</dbReference>
<dbReference type="SMART" id="SM00388">
    <property type="entry name" value="HisKA"/>
    <property type="match status" value="1"/>
</dbReference>
<keyword evidence="6 23" id="KW-0808">Transferase</keyword>
<dbReference type="InterPro" id="IPR001789">
    <property type="entry name" value="Sig_transdc_resp-reg_receiver"/>
</dbReference>
<accession>A0A1S7LFJ1</accession>
<dbReference type="PANTHER" id="PTHR45339">
    <property type="entry name" value="HYBRID SIGNAL TRANSDUCTION HISTIDINE KINASE J"/>
    <property type="match status" value="1"/>
</dbReference>
<evidence type="ECO:0000256" key="17">
    <source>
        <dbReference type="PROSITE-ProRule" id="PRU00169"/>
    </source>
</evidence>
<dbReference type="Pfam" id="PF02518">
    <property type="entry name" value="HATPase_c"/>
    <property type="match status" value="1"/>
</dbReference>
<dbReference type="EC" id="2.7.13.3" evidence="3"/>
<evidence type="ECO:0000256" key="2">
    <source>
        <dbReference type="ARBA" id="ARBA00004651"/>
    </source>
</evidence>
<dbReference type="GO" id="GO:0000155">
    <property type="term" value="F:phosphorelay sensor kinase activity"/>
    <property type="evidence" value="ECO:0007669"/>
    <property type="project" value="InterPro"/>
</dbReference>
<dbReference type="EMBL" id="LO017727">
    <property type="protein sequence ID" value="CRH05720.1"/>
    <property type="molecule type" value="Genomic_DNA"/>
</dbReference>
<dbReference type="PROSITE" id="PS50885">
    <property type="entry name" value="HAMP"/>
    <property type="match status" value="1"/>
</dbReference>
<proteinExistence type="predicted"/>
<evidence type="ECO:0000259" key="22">
    <source>
        <dbReference type="PROSITE" id="PS50894"/>
    </source>
</evidence>
<feature type="domain" description="Response regulatory" evidence="20">
    <location>
        <begin position="498"/>
        <end position="621"/>
    </location>
</feature>
<dbReference type="CDD" id="cd17546">
    <property type="entry name" value="REC_hyHK_CKI1_RcsC-like"/>
    <property type="match status" value="2"/>
</dbReference>
<keyword evidence="7 18" id="KW-0812">Transmembrane</keyword>
<keyword evidence="10" id="KW-0067">ATP-binding</keyword>
<dbReference type="Gene3D" id="3.40.50.2300">
    <property type="match status" value="2"/>
</dbReference>
<keyword evidence="4" id="KW-1003">Cell membrane</keyword>
<dbReference type="InterPro" id="IPR003660">
    <property type="entry name" value="HAMP_dom"/>
</dbReference>
<dbReference type="SUPFAM" id="SSF158472">
    <property type="entry name" value="HAMP domain-like"/>
    <property type="match status" value="1"/>
</dbReference>
<dbReference type="PRINTS" id="PR00344">
    <property type="entry name" value="BCTRLSENSOR"/>
</dbReference>
<dbReference type="PROSITE" id="PS50894">
    <property type="entry name" value="HPT"/>
    <property type="match status" value="1"/>
</dbReference>
<feature type="domain" description="HPt" evidence="22">
    <location>
        <begin position="807"/>
        <end position="905"/>
    </location>
</feature>
<dbReference type="CDD" id="cd00088">
    <property type="entry name" value="HPT"/>
    <property type="match status" value="1"/>
</dbReference>
<evidence type="ECO:0000256" key="12">
    <source>
        <dbReference type="ARBA" id="ARBA00023012"/>
    </source>
</evidence>
<evidence type="ECO:0000313" key="23">
    <source>
        <dbReference type="EMBL" id="CRH05720.1"/>
    </source>
</evidence>
<keyword evidence="13 18" id="KW-0472">Membrane</keyword>
<dbReference type="Gene3D" id="1.10.8.500">
    <property type="entry name" value="HAMP domain in histidine kinase"/>
    <property type="match status" value="1"/>
</dbReference>
<evidence type="ECO:0000256" key="1">
    <source>
        <dbReference type="ARBA" id="ARBA00000085"/>
    </source>
</evidence>
<comment type="subunit">
    <text evidence="14">At low DSF concentrations, interacts with RpfF.</text>
</comment>
<organism evidence="23">
    <name type="scientific">Magnetococcus massalia (strain MO-1)</name>
    <dbReference type="NCBI Taxonomy" id="451514"/>
    <lineage>
        <taxon>Bacteria</taxon>
        <taxon>Pseudomonadati</taxon>
        <taxon>Pseudomonadota</taxon>
        <taxon>Magnetococcia</taxon>
        <taxon>Magnetococcales</taxon>
        <taxon>Magnetococcaceae</taxon>
        <taxon>Magnetococcus</taxon>
    </lineage>
</organism>
<dbReference type="CDD" id="cd00082">
    <property type="entry name" value="HisKA"/>
    <property type="match status" value="1"/>
</dbReference>
<evidence type="ECO:0000256" key="9">
    <source>
        <dbReference type="ARBA" id="ARBA00022777"/>
    </source>
</evidence>
<dbReference type="FunFam" id="3.30.565.10:FF:000010">
    <property type="entry name" value="Sensor histidine kinase RcsC"/>
    <property type="match status" value="1"/>
</dbReference>
<dbReference type="SUPFAM" id="SSF47384">
    <property type="entry name" value="Homodimeric domain of signal transducing histidine kinase"/>
    <property type="match status" value="1"/>
</dbReference>
<keyword evidence="8" id="KW-0547">Nucleotide-binding</keyword>
<dbReference type="SMART" id="SM00387">
    <property type="entry name" value="HATPase_c"/>
    <property type="match status" value="1"/>
</dbReference>
<dbReference type="AlphaFoldDB" id="A0A1S7LFJ1"/>
<dbReference type="SUPFAM" id="SSF52172">
    <property type="entry name" value="CheY-like"/>
    <property type="match status" value="2"/>
</dbReference>
<dbReference type="InterPro" id="IPR003594">
    <property type="entry name" value="HATPase_dom"/>
</dbReference>
<dbReference type="GO" id="GO:0005524">
    <property type="term" value="F:ATP binding"/>
    <property type="evidence" value="ECO:0007669"/>
    <property type="project" value="UniProtKB-KW"/>
</dbReference>
<evidence type="ECO:0000256" key="11">
    <source>
        <dbReference type="ARBA" id="ARBA00022989"/>
    </source>
</evidence>
<evidence type="ECO:0000256" key="15">
    <source>
        <dbReference type="ARBA" id="ARBA00068150"/>
    </source>
</evidence>
<evidence type="ECO:0000256" key="3">
    <source>
        <dbReference type="ARBA" id="ARBA00012438"/>
    </source>
</evidence>
<dbReference type="Gene3D" id="1.20.120.160">
    <property type="entry name" value="HPT domain"/>
    <property type="match status" value="1"/>
</dbReference>
<evidence type="ECO:0000256" key="4">
    <source>
        <dbReference type="ARBA" id="ARBA00022475"/>
    </source>
</evidence>
<feature type="modified residue" description="4-aspartylphosphate" evidence="17">
    <location>
        <position position="699"/>
    </location>
</feature>
<sequence length="994" mass="108717">MSAVSYKSRLVIGFVALITLIEAMVIWVDTNRSMTLREQALNQQAHLLTQSLATSLSVAVWSLDQESVQTILQAIVEEPSVLRAEVSFSSEPVAVTAGEVGDSSKQFTVSQQIHTPLSIDPEQSVVGVLTLLIATDSMDAFFKARLLEGAIELLLLILINTFLVILIMRWMMRPMLHLSEAMQTLASKDYQVEIPELHRQDEIGEVARAVNVFKHNGIELKGLQESMQEKIEEQTAALIVARDDAQRANRSKSDFLANMSHEIRTPMNAIMGMSHLALQTELTAKQHDYVSKTYLAANALLGIINDILDFSKIEAGKLDMESVPFSLEEVLENLTSLVTVKTREKGLELLIHTSSQVPPWLVGDPLRLGQILTNLANNAVKFTEQGEILIKISLLENSSDHVTLQFSVEDTGIGMTQEQVGRLFSAFSQADSSTTRKYGGTGLGLSISKKLTELMAGDIWAESTPGRGSTFHFTAQFGHHVAQQGDNCRLPERLSGSKVLVVDDHAASREILTNLSEMLGLAVESVASGQQAIDYLLEEAEQGAEATQLVLMDYRMPGLNGMETTQQIYNHEKIPQTPRVVMVTAHGDDALRQEAEQVGVAAVLLKPVTPSTLCDTVVGGVYGVGQPQIVSSQNLRILGEQTLSPIRGANILLVEDNVINQQVATELLEHVQLQVTIAENGQQAVEKVQQQSFDAVLMDIQMPVLDGYAATAQIRSLPAFQELPIIAMTANAMAGDREKSLQAGMNDHVAKPVDPKEVYAALARWVKPAEREVPAALQQRSDLDEQEPVLELPDFDTESAVARMGGSAKAYRKTLSKLLATYSSVAQEVAQQQRQGNSEAARRAAHTLKGVAGNIGAVALQRVAGLVEAHYQHHPDEPLSPALQQELAEQEQLAMGSIERALQSFQQQHADRPSPPSEELSKEALQAALKTIAEHVENYDSMAEERVAELLTTVTQQARVTALEALQQALGQYDFDSATEQVNTLLQQLEQEPP</sequence>
<dbReference type="InterPro" id="IPR005467">
    <property type="entry name" value="His_kinase_dom"/>
</dbReference>
<keyword evidence="5 17" id="KW-0597">Phosphoprotein</keyword>
<name>A0A1S7LFJ1_MAGMO</name>
<dbReference type="PROSITE" id="PS50110">
    <property type="entry name" value="RESPONSE_REGULATORY"/>
    <property type="match status" value="2"/>
</dbReference>
<dbReference type="InterPro" id="IPR011006">
    <property type="entry name" value="CheY-like_superfamily"/>
</dbReference>
<dbReference type="InterPro" id="IPR004358">
    <property type="entry name" value="Sig_transdc_His_kin-like_C"/>
</dbReference>
<feature type="modified residue" description="Phosphohistidine" evidence="16">
    <location>
        <position position="846"/>
    </location>
</feature>
<dbReference type="Gene3D" id="1.10.287.130">
    <property type="match status" value="1"/>
</dbReference>
<dbReference type="InterPro" id="IPR008207">
    <property type="entry name" value="Sig_transdc_His_kin_Hpt_dom"/>
</dbReference>
<keyword evidence="11 18" id="KW-1133">Transmembrane helix</keyword>
<dbReference type="SUPFAM" id="SSF55874">
    <property type="entry name" value="ATPase domain of HSP90 chaperone/DNA topoisomerase II/histidine kinase"/>
    <property type="match status" value="1"/>
</dbReference>
<dbReference type="InterPro" id="IPR036641">
    <property type="entry name" value="HPT_dom_sf"/>
</dbReference>
<protein>
    <recommendedName>
        <fullName evidence="15">Sensory/regulatory protein RpfC</fullName>
        <ecNumber evidence="3">2.7.13.3</ecNumber>
    </recommendedName>
</protein>
<dbReference type="SMART" id="SM00448">
    <property type="entry name" value="REC"/>
    <property type="match status" value="2"/>
</dbReference>
<gene>
    <name evidence="23" type="ORF">MAGMO_1532</name>
</gene>
<dbReference type="GO" id="GO:0005886">
    <property type="term" value="C:plasma membrane"/>
    <property type="evidence" value="ECO:0007669"/>
    <property type="project" value="UniProtKB-SubCell"/>
</dbReference>
<dbReference type="FunFam" id="1.10.287.130:FF:000002">
    <property type="entry name" value="Two-component osmosensing histidine kinase"/>
    <property type="match status" value="1"/>
</dbReference>
<dbReference type="CDD" id="cd06225">
    <property type="entry name" value="HAMP"/>
    <property type="match status" value="1"/>
</dbReference>
<evidence type="ECO:0000256" key="10">
    <source>
        <dbReference type="ARBA" id="ARBA00022840"/>
    </source>
</evidence>
<dbReference type="InterPro" id="IPR036890">
    <property type="entry name" value="HATPase_C_sf"/>
</dbReference>
<reference evidence="23" key="1">
    <citation type="submission" date="2015-04" db="EMBL/GenBank/DDBJ databases">
        <authorList>
            <person name="Syromyatnikov M.Y."/>
            <person name="Popov V.N."/>
        </authorList>
    </citation>
    <scope>NUCLEOTIDE SEQUENCE</scope>
    <source>
        <strain evidence="23">MO-1</strain>
    </source>
</reference>
<evidence type="ECO:0000256" key="13">
    <source>
        <dbReference type="ARBA" id="ARBA00023136"/>
    </source>
</evidence>
<evidence type="ECO:0000259" key="21">
    <source>
        <dbReference type="PROSITE" id="PS50885"/>
    </source>
</evidence>
<evidence type="ECO:0000259" key="20">
    <source>
        <dbReference type="PROSITE" id="PS50110"/>
    </source>
</evidence>
<feature type="modified residue" description="4-aspartylphosphate" evidence="17">
    <location>
        <position position="553"/>
    </location>
</feature>
<keyword evidence="9 23" id="KW-0418">Kinase</keyword>
<keyword evidence="12" id="KW-0902">Two-component regulatory system</keyword>
<dbReference type="PANTHER" id="PTHR45339:SF1">
    <property type="entry name" value="HYBRID SIGNAL TRANSDUCTION HISTIDINE KINASE J"/>
    <property type="match status" value="1"/>
</dbReference>
<evidence type="ECO:0000256" key="5">
    <source>
        <dbReference type="ARBA" id="ARBA00022553"/>
    </source>
</evidence>
<feature type="domain" description="Histidine kinase" evidence="19">
    <location>
        <begin position="258"/>
        <end position="479"/>
    </location>
</feature>
<dbReference type="PROSITE" id="PS50109">
    <property type="entry name" value="HIS_KIN"/>
    <property type="match status" value="1"/>
</dbReference>
<evidence type="ECO:0000256" key="6">
    <source>
        <dbReference type="ARBA" id="ARBA00022679"/>
    </source>
</evidence>
<dbReference type="InterPro" id="IPR036097">
    <property type="entry name" value="HisK_dim/P_sf"/>
</dbReference>
<evidence type="ECO:0000256" key="18">
    <source>
        <dbReference type="SAM" id="Phobius"/>
    </source>
</evidence>
<dbReference type="Pfam" id="PF00512">
    <property type="entry name" value="HisKA"/>
    <property type="match status" value="1"/>
</dbReference>
<dbReference type="Pfam" id="PF00072">
    <property type="entry name" value="Response_reg"/>
    <property type="match status" value="2"/>
</dbReference>
<evidence type="ECO:0000256" key="8">
    <source>
        <dbReference type="ARBA" id="ARBA00022741"/>
    </source>
</evidence>
<feature type="transmembrane region" description="Helical" evidence="18">
    <location>
        <begin position="6"/>
        <end position="28"/>
    </location>
</feature>
<feature type="domain" description="Response regulatory" evidence="20">
    <location>
        <begin position="650"/>
        <end position="766"/>
    </location>
</feature>
<evidence type="ECO:0000256" key="14">
    <source>
        <dbReference type="ARBA" id="ARBA00064003"/>
    </source>
</evidence>
<comment type="subcellular location">
    <subcellularLocation>
        <location evidence="2">Cell membrane</location>
        <topology evidence="2">Multi-pass membrane protein</topology>
    </subcellularLocation>
</comment>
<dbReference type="InterPro" id="IPR003661">
    <property type="entry name" value="HisK_dim/P_dom"/>
</dbReference>
<comment type="catalytic activity">
    <reaction evidence="1">
        <text>ATP + protein L-histidine = ADP + protein N-phospho-L-histidine.</text>
        <dbReference type="EC" id="2.7.13.3"/>
    </reaction>
</comment>
<dbReference type="Pfam" id="PF00672">
    <property type="entry name" value="HAMP"/>
    <property type="match status" value="1"/>
</dbReference>
<evidence type="ECO:0000256" key="16">
    <source>
        <dbReference type="PROSITE-ProRule" id="PRU00110"/>
    </source>
</evidence>
<dbReference type="Pfam" id="PF01627">
    <property type="entry name" value="Hpt"/>
    <property type="match status" value="1"/>
</dbReference>
<dbReference type="Gene3D" id="3.30.565.10">
    <property type="entry name" value="Histidine kinase-like ATPase, C-terminal domain"/>
    <property type="match status" value="1"/>
</dbReference>